<dbReference type="InterPro" id="IPR040079">
    <property type="entry name" value="Glutathione_S-Trfase"/>
</dbReference>
<gene>
    <name evidence="2" type="ORF">SHD_0884</name>
</gene>
<dbReference type="Pfam" id="PF13409">
    <property type="entry name" value="GST_N_2"/>
    <property type="match status" value="1"/>
</dbReference>
<evidence type="ECO:0000313" key="2">
    <source>
        <dbReference type="EMBL" id="ESE42475.1"/>
    </source>
</evidence>
<proteinExistence type="predicted"/>
<keyword evidence="3" id="KW-1185">Reference proteome</keyword>
<dbReference type="Gene3D" id="3.40.30.10">
    <property type="entry name" value="Glutaredoxin"/>
    <property type="match status" value="1"/>
</dbReference>
<dbReference type="SUPFAM" id="SSF47616">
    <property type="entry name" value="GST C-terminal domain-like"/>
    <property type="match status" value="1"/>
</dbReference>
<dbReference type="EMBL" id="AXZL01000050">
    <property type="protein sequence ID" value="ESE42475.1"/>
    <property type="molecule type" value="Genomic_DNA"/>
</dbReference>
<evidence type="ECO:0000259" key="1">
    <source>
        <dbReference type="PROSITE" id="PS50404"/>
    </source>
</evidence>
<comment type="caution">
    <text evidence="2">The sequence shown here is derived from an EMBL/GenBank/DDBJ whole genome shotgun (WGS) entry which is preliminary data.</text>
</comment>
<dbReference type="PROSITE" id="PS50404">
    <property type="entry name" value="GST_NTER"/>
    <property type="match status" value="1"/>
</dbReference>
<sequence length="236" mass="26857">MQSTSAYIDKHNPNRKVKMELYIGNKNYSSWSLRAWLMAAKSGVQFDEVLLQLDTESFYQRLKSISPTLKVPTLIDGNITVWDSLSICEYINDTYLSGSALPQDPKQKAKARSYACEMHSGFHALRNALPMNIRAHRYVELSPAVLQDIARIDSIWSQQMAEFASAQGTWLFGKWSIADMMFAPVVMRFFTYEIEVSQASRAYMEFIVSQPEMQAWIQAAKAETEIVDADEAGVDR</sequence>
<dbReference type="Proteomes" id="UP000017548">
    <property type="component" value="Unassembled WGS sequence"/>
</dbReference>
<dbReference type="SUPFAM" id="SSF52833">
    <property type="entry name" value="Thioredoxin-like"/>
    <property type="match status" value="1"/>
</dbReference>
<dbReference type="Gene3D" id="1.20.1050.10">
    <property type="match status" value="1"/>
</dbReference>
<name>A0ABN0PQT6_9GAMM</name>
<dbReference type="PANTHER" id="PTHR42673">
    <property type="entry name" value="MALEYLACETOACETATE ISOMERASE"/>
    <property type="match status" value="1"/>
</dbReference>
<dbReference type="InterPro" id="IPR036282">
    <property type="entry name" value="Glutathione-S-Trfase_C_sf"/>
</dbReference>
<dbReference type="PANTHER" id="PTHR42673:SF4">
    <property type="entry name" value="MALEYLACETOACETATE ISOMERASE"/>
    <property type="match status" value="1"/>
</dbReference>
<feature type="domain" description="GST N-terminal" evidence="1">
    <location>
        <begin position="19"/>
        <end position="99"/>
    </location>
</feature>
<dbReference type="CDD" id="cd03043">
    <property type="entry name" value="GST_N_1"/>
    <property type="match status" value="1"/>
</dbReference>
<organism evidence="2 3">
    <name type="scientific">Shewanella decolorationis S12</name>
    <dbReference type="NCBI Taxonomy" id="1353536"/>
    <lineage>
        <taxon>Bacteria</taxon>
        <taxon>Pseudomonadati</taxon>
        <taxon>Pseudomonadota</taxon>
        <taxon>Gammaproteobacteria</taxon>
        <taxon>Alteromonadales</taxon>
        <taxon>Shewanellaceae</taxon>
        <taxon>Shewanella</taxon>
    </lineage>
</organism>
<protein>
    <submittedName>
        <fullName evidence="2">Glutathione s-transferase</fullName>
    </submittedName>
</protein>
<reference evidence="2 3" key="1">
    <citation type="journal article" date="2013" name="Genome Announc.">
        <title>Draft Genome Sequence of Shewanella decolorationis S12, a Dye-Degrading Bacterium Isolated from a Wastewater Treatment Plant.</title>
        <authorList>
            <person name="Xu M."/>
            <person name="Fang Y."/>
            <person name="Liu J."/>
            <person name="Chen X."/>
            <person name="Sun G."/>
            <person name="Guo J."/>
            <person name="Hua Z."/>
            <person name="Tu Q."/>
            <person name="Wu L."/>
            <person name="Zhou J."/>
            <person name="Liu X."/>
        </authorList>
    </citation>
    <scope>NUCLEOTIDE SEQUENCE [LARGE SCALE GENOMIC DNA]</scope>
    <source>
        <strain evidence="2 3">S12</strain>
    </source>
</reference>
<evidence type="ECO:0000313" key="3">
    <source>
        <dbReference type="Proteomes" id="UP000017548"/>
    </source>
</evidence>
<dbReference type="CDD" id="cd03194">
    <property type="entry name" value="GST_C_3"/>
    <property type="match status" value="1"/>
</dbReference>
<dbReference type="InterPro" id="IPR004045">
    <property type="entry name" value="Glutathione_S-Trfase_N"/>
</dbReference>
<dbReference type="SFLD" id="SFLDG00358">
    <property type="entry name" value="Main_(cytGST)"/>
    <property type="match status" value="1"/>
</dbReference>
<dbReference type="InterPro" id="IPR036249">
    <property type="entry name" value="Thioredoxin-like_sf"/>
</dbReference>
<dbReference type="SFLD" id="SFLDS00019">
    <property type="entry name" value="Glutathione_Transferase_(cytos"/>
    <property type="match status" value="1"/>
</dbReference>
<accession>A0ABN0PQT6</accession>